<evidence type="ECO:0000313" key="3">
    <source>
        <dbReference type="Proteomes" id="UP001153269"/>
    </source>
</evidence>
<organism evidence="2 3">
    <name type="scientific">Pleuronectes platessa</name>
    <name type="common">European plaice</name>
    <dbReference type="NCBI Taxonomy" id="8262"/>
    <lineage>
        <taxon>Eukaryota</taxon>
        <taxon>Metazoa</taxon>
        <taxon>Chordata</taxon>
        <taxon>Craniata</taxon>
        <taxon>Vertebrata</taxon>
        <taxon>Euteleostomi</taxon>
        <taxon>Actinopterygii</taxon>
        <taxon>Neopterygii</taxon>
        <taxon>Teleostei</taxon>
        <taxon>Neoteleostei</taxon>
        <taxon>Acanthomorphata</taxon>
        <taxon>Carangaria</taxon>
        <taxon>Pleuronectiformes</taxon>
        <taxon>Pleuronectoidei</taxon>
        <taxon>Pleuronectidae</taxon>
        <taxon>Pleuronectes</taxon>
    </lineage>
</organism>
<keyword evidence="3" id="KW-1185">Reference proteome</keyword>
<evidence type="ECO:0000313" key="2">
    <source>
        <dbReference type="EMBL" id="CAB1441962.1"/>
    </source>
</evidence>
<accession>A0A9N7YVZ3</accession>
<name>A0A9N7YVZ3_PLEPL</name>
<comment type="caution">
    <text evidence="2">The sequence shown here is derived from an EMBL/GenBank/DDBJ whole genome shotgun (WGS) entry which is preliminary data.</text>
</comment>
<protein>
    <submittedName>
        <fullName evidence="2">Uncharacterized protein</fullName>
    </submittedName>
</protein>
<gene>
    <name evidence="2" type="ORF">PLEPLA_LOCUS29678</name>
</gene>
<dbReference type="Proteomes" id="UP001153269">
    <property type="component" value="Unassembled WGS sequence"/>
</dbReference>
<dbReference type="AlphaFoldDB" id="A0A9N7YVZ3"/>
<sequence>MFQEQNSLNGFLSVGGLLHQLIELVLCFGPRWLSHGPNGFQLGLCVCIKSSSGKVAAKSNHLARPSHRGGVSRSRPSRTLENLLGDYRGGLGQSQQTNDNCHYAPGPDTAALSRVYLQEERCEWPCHTASITGRLRSSTAPARGWKLVCNWADELFFSCSRSCKSLCERGNQFNKLREDKKEKPRRRQSPVVTSEIEDEHERELQRSPFTDSPKNLLQITLRANIDLNRPTLLLPLSPEFTTPSTIKAKERHAHSYPAETPLGMCSCGSAARRSMLLLLDARASFLLSVFAGWQTDAVAAVAKRHVRLRVRVLHVR</sequence>
<evidence type="ECO:0000256" key="1">
    <source>
        <dbReference type="SAM" id="MobiDB-lite"/>
    </source>
</evidence>
<proteinExistence type="predicted"/>
<reference evidence="2" key="1">
    <citation type="submission" date="2020-03" db="EMBL/GenBank/DDBJ databases">
        <authorList>
            <person name="Weist P."/>
        </authorList>
    </citation>
    <scope>NUCLEOTIDE SEQUENCE</scope>
</reference>
<feature type="region of interest" description="Disordered" evidence="1">
    <location>
        <begin position="178"/>
        <end position="211"/>
    </location>
</feature>
<dbReference type="EMBL" id="CADEAL010002746">
    <property type="protein sequence ID" value="CAB1441962.1"/>
    <property type="molecule type" value="Genomic_DNA"/>
</dbReference>